<dbReference type="InterPro" id="IPR012808">
    <property type="entry name" value="CHP02453"/>
</dbReference>
<dbReference type="PIRSF" id="PIRSF028451">
    <property type="entry name" value="UCP028451"/>
    <property type="match status" value="1"/>
</dbReference>
<evidence type="ECO:0000313" key="1">
    <source>
        <dbReference type="EMBL" id="SDS95550.1"/>
    </source>
</evidence>
<dbReference type="PANTHER" id="PTHR36452:SF1">
    <property type="entry name" value="DUF2461 DOMAIN-CONTAINING PROTEIN"/>
    <property type="match status" value="1"/>
</dbReference>
<accession>A0A1H1WFW4</accession>
<dbReference type="STRING" id="642780.SAMN04488570_3132"/>
<gene>
    <name evidence="1" type="ORF">SAMN04488570_3132</name>
</gene>
<organism evidence="1 2">
    <name type="scientific">Nocardioides scoriae</name>
    <dbReference type="NCBI Taxonomy" id="642780"/>
    <lineage>
        <taxon>Bacteria</taxon>
        <taxon>Bacillati</taxon>
        <taxon>Actinomycetota</taxon>
        <taxon>Actinomycetes</taxon>
        <taxon>Propionibacteriales</taxon>
        <taxon>Nocardioidaceae</taxon>
        <taxon>Nocardioides</taxon>
    </lineage>
</organism>
<keyword evidence="2" id="KW-1185">Reference proteome</keyword>
<sequence length="225" mass="24954">MSPSPAPAAASGPVPVGFPEAALDFYDDLELDNTRSYWEAHRHVYDAAVRAPMLALTEALAPEFGAAKVYRPHRDVRFSKDKTPYKDHQGAFVAAGPSTGFYVQVGAPGVRVGAGFYHASSPDLARIRTAIDVDHSGRELERIVGGLVAEGFEVHGEKLKTTPRGYDRDHPRLELLRHKSLALGRPYGFEPWIHTPDLLEHVRDDWRRLRPLIDWLTTRLGALGS</sequence>
<dbReference type="NCBIfam" id="TIGR02453">
    <property type="entry name" value="TIGR02453 family protein"/>
    <property type="match status" value="1"/>
</dbReference>
<evidence type="ECO:0000313" key="2">
    <source>
        <dbReference type="Proteomes" id="UP000198859"/>
    </source>
</evidence>
<dbReference type="EMBL" id="LT629757">
    <property type="protein sequence ID" value="SDS95550.1"/>
    <property type="molecule type" value="Genomic_DNA"/>
</dbReference>
<dbReference type="Proteomes" id="UP000198859">
    <property type="component" value="Chromosome I"/>
</dbReference>
<dbReference type="OrthoDB" id="9794241at2"/>
<dbReference type="InterPro" id="IPR015996">
    <property type="entry name" value="UCP028451"/>
</dbReference>
<dbReference type="RefSeq" id="WP_091731535.1">
    <property type="nucleotide sequence ID" value="NZ_LT629757.1"/>
</dbReference>
<dbReference type="PANTHER" id="PTHR36452">
    <property type="entry name" value="CHROMOSOME 12, WHOLE GENOME SHOTGUN SEQUENCE"/>
    <property type="match status" value="1"/>
</dbReference>
<dbReference type="AlphaFoldDB" id="A0A1H1WFW4"/>
<protein>
    <submittedName>
        <fullName evidence="1">TIGR02453 family protein</fullName>
    </submittedName>
</protein>
<proteinExistence type="predicted"/>
<reference evidence="2" key="1">
    <citation type="submission" date="2016-10" db="EMBL/GenBank/DDBJ databases">
        <authorList>
            <person name="Varghese N."/>
            <person name="Submissions S."/>
        </authorList>
    </citation>
    <scope>NUCLEOTIDE SEQUENCE [LARGE SCALE GENOMIC DNA]</scope>
    <source>
        <strain evidence="2">DSM 22127</strain>
    </source>
</reference>
<dbReference type="Pfam" id="PF09365">
    <property type="entry name" value="DUF2461"/>
    <property type="match status" value="1"/>
</dbReference>
<name>A0A1H1WFW4_9ACTN</name>